<accession>A0A179IJZ5</accession>
<dbReference type="GO" id="GO:0005829">
    <property type="term" value="C:cytosol"/>
    <property type="evidence" value="ECO:0007669"/>
    <property type="project" value="TreeGrafter"/>
</dbReference>
<evidence type="ECO:0000256" key="4">
    <source>
        <dbReference type="ARBA" id="ARBA00043897"/>
    </source>
</evidence>
<evidence type="ECO:0000256" key="2">
    <source>
        <dbReference type="ARBA" id="ARBA00018424"/>
    </source>
</evidence>
<evidence type="ECO:0000256" key="3">
    <source>
        <dbReference type="ARBA" id="ARBA00019539"/>
    </source>
</evidence>
<dbReference type="OMA" id="WNGYNRM"/>
<dbReference type="EMBL" id="LUKN01000920">
    <property type="protein sequence ID" value="OAR01941.1"/>
    <property type="molecule type" value="Genomic_DNA"/>
</dbReference>
<dbReference type="Proteomes" id="UP000243081">
    <property type="component" value="Unassembled WGS sequence"/>
</dbReference>
<evidence type="ECO:0000313" key="5">
    <source>
        <dbReference type="EMBL" id="OAR01941.1"/>
    </source>
</evidence>
<dbReference type="GO" id="GO:0005634">
    <property type="term" value="C:nucleus"/>
    <property type="evidence" value="ECO:0007669"/>
    <property type="project" value="TreeGrafter"/>
</dbReference>
<comment type="subunit">
    <text evidence="1">Interacts with lipid droplet proteins.</text>
</comment>
<dbReference type="InterPro" id="IPR019412">
    <property type="entry name" value="IML2/TPR_39"/>
</dbReference>
<keyword evidence="6" id="KW-1185">Reference proteome</keyword>
<dbReference type="PANTHER" id="PTHR31859:SF1">
    <property type="entry name" value="TETRATRICOPEPTIDE REPEAT PROTEIN 39C"/>
    <property type="match status" value="1"/>
</dbReference>
<dbReference type="AlphaFoldDB" id="A0A179IJZ5"/>
<gene>
    <name evidence="5" type="ORF">LLEC1_05889</name>
</gene>
<comment type="function">
    <text evidence="4">Inclusion body (IB) resident protein that interacts strongly with lipid droplet (LD) proteins. Involved in LD-mediated IB clearing after protein folding stress, probably by enabling access to the IBs of an LD-stored soluble sterol derivative that acts as a chaperone in inclusion clearing.</text>
</comment>
<sequence>MSRLTSWFAGPKADTVDLKAELATERADLEQAMRATNHIINDDIDGAETELRKGNSTYHHLGTTLVFFMKAILGFEKENISKAADLLAKCETRAWDDLKRAQKRAAAGHAAGEIYPPGTEYELVVTQTQLMSAVLGVLNESVIEAMKSFLKLRRAYITLDAILTKENEYFKKQRVRQGSSSAAVASARASTEDRHIFSATQTPVSSSTSLEGLSADVEKLPSSLNNSAPALQEIDVEMANPIDAFIHSGVNMCMGILMLMMSLMPPAFARVLSIVGFRGDREAGIRMLWRSVAHPNANGAFAGIMLLNFYHSMLGLIDIQPHEVDFDESAEPYGIPQQKVADLLTTMRERYPQSRMWLIEEAKGLAGRRDLPAGIAELEGGTQSKMKQVTAINQFTLALFSMSAHDWPRMRKYFLHCVEVNTWSAALYYYMAGAASLELYRDAVARGDATEATAEKKTAEKYLRKSGETTTKKKFMARQLPFETFVQRKVQKWEARGKELGLDLADAVAVSPAVEMMFAWSGPKWMAAREFEKAEECLAWSRLTAPADKLEKLKDRDELGVRAVSLASILRGANRLDEARALLQEEVLSLDKNLFKGGHKEDYVVPAAIHEVAAIAWAECGRPPSDLDAAQTEAYQKAKVKECEDRLEKARLWEAYVLDARMGMRIQCGLATLAWYRKKKGWAA</sequence>
<dbReference type="OrthoDB" id="2154985at2759"/>
<dbReference type="Pfam" id="PF10300">
    <property type="entry name" value="Iml2-TPR_39"/>
    <property type="match status" value="1"/>
</dbReference>
<evidence type="ECO:0000313" key="6">
    <source>
        <dbReference type="Proteomes" id="UP000243081"/>
    </source>
</evidence>
<reference evidence="5 6" key="1">
    <citation type="submission" date="2016-03" db="EMBL/GenBank/DDBJ databases">
        <title>Fine-scale spatial genetic structure of a fungal parasite of coffee scale insects.</title>
        <authorList>
            <person name="Jackson D."/>
            <person name="Zemenick K.A."/>
            <person name="Malloure B."/>
            <person name="Quandt C.A."/>
            <person name="James T.Y."/>
        </authorList>
    </citation>
    <scope>NUCLEOTIDE SEQUENCE [LARGE SCALE GENOMIC DNA]</scope>
    <source>
        <strain evidence="5 6">UM487</strain>
    </source>
</reference>
<comment type="caution">
    <text evidence="5">The sequence shown here is derived from an EMBL/GenBank/DDBJ whole genome shotgun (WGS) entry which is preliminary data.</text>
</comment>
<protein>
    <recommendedName>
        <fullName evidence="2">Inclusion body clearance protein IML2</fullName>
    </recommendedName>
    <alternativeName>
        <fullName evidence="3">Inclusion body clearance protein iml2</fullName>
    </alternativeName>
</protein>
<dbReference type="PANTHER" id="PTHR31859">
    <property type="entry name" value="TETRATRICOPEPTIDE REPEAT PROTEIN 39 FAMILY MEMBER"/>
    <property type="match status" value="1"/>
</dbReference>
<proteinExistence type="predicted"/>
<organism evidence="5 6">
    <name type="scientific">Cordyceps confragosa</name>
    <name type="common">Lecanicillium lecanii</name>
    <dbReference type="NCBI Taxonomy" id="2714763"/>
    <lineage>
        <taxon>Eukaryota</taxon>
        <taxon>Fungi</taxon>
        <taxon>Dikarya</taxon>
        <taxon>Ascomycota</taxon>
        <taxon>Pezizomycotina</taxon>
        <taxon>Sordariomycetes</taxon>
        <taxon>Hypocreomycetidae</taxon>
        <taxon>Hypocreales</taxon>
        <taxon>Cordycipitaceae</taxon>
        <taxon>Akanthomyces</taxon>
    </lineage>
</organism>
<evidence type="ECO:0000256" key="1">
    <source>
        <dbReference type="ARBA" id="ARBA00011408"/>
    </source>
</evidence>
<name>A0A179IJZ5_CORDF</name>
<dbReference type="GO" id="GO:0005741">
    <property type="term" value="C:mitochondrial outer membrane"/>
    <property type="evidence" value="ECO:0007669"/>
    <property type="project" value="TreeGrafter"/>
</dbReference>